<dbReference type="EMBL" id="QNBD01000110">
    <property type="protein sequence ID" value="RKX70992.1"/>
    <property type="molecule type" value="Genomic_DNA"/>
</dbReference>
<evidence type="ECO:0000259" key="1">
    <source>
        <dbReference type="Pfam" id="PF13229"/>
    </source>
</evidence>
<protein>
    <recommendedName>
        <fullName evidence="1">Right handed beta helix domain-containing protein</fullName>
    </recommendedName>
</protein>
<dbReference type="Proteomes" id="UP000271125">
    <property type="component" value="Unassembled WGS sequence"/>
</dbReference>
<dbReference type="InterPro" id="IPR039448">
    <property type="entry name" value="Beta_helix"/>
</dbReference>
<dbReference type="Gene3D" id="2.160.20.10">
    <property type="entry name" value="Single-stranded right-handed beta-helix, Pectin lyase-like"/>
    <property type="match status" value="1"/>
</dbReference>
<name>A0A660SKE4_UNCT6</name>
<dbReference type="InterPro" id="IPR006626">
    <property type="entry name" value="PbH1"/>
</dbReference>
<proteinExistence type="predicted"/>
<comment type="caution">
    <text evidence="2">The sequence shown here is derived from an EMBL/GenBank/DDBJ whole genome shotgun (WGS) entry which is preliminary data.</text>
</comment>
<dbReference type="Pfam" id="PF13229">
    <property type="entry name" value="Beta_helix"/>
    <property type="match status" value="1"/>
</dbReference>
<dbReference type="AlphaFoldDB" id="A0A660SKE4"/>
<evidence type="ECO:0000313" key="3">
    <source>
        <dbReference type="Proteomes" id="UP000271125"/>
    </source>
</evidence>
<dbReference type="InterPro" id="IPR011050">
    <property type="entry name" value="Pectin_lyase_fold/virulence"/>
</dbReference>
<dbReference type="SUPFAM" id="SSF51126">
    <property type="entry name" value="Pectin lyase-like"/>
    <property type="match status" value="1"/>
</dbReference>
<dbReference type="InterPro" id="IPR012334">
    <property type="entry name" value="Pectin_lyas_fold"/>
</dbReference>
<gene>
    <name evidence="2" type="ORF">DRP43_02910</name>
</gene>
<organism evidence="2 3">
    <name type="scientific">candidate division TA06 bacterium</name>
    <dbReference type="NCBI Taxonomy" id="2250710"/>
    <lineage>
        <taxon>Bacteria</taxon>
        <taxon>Bacteria division TA06</taxon>
    </lineage>
</organism>
<sequence>MKKFIKGRRKTSVFLIILFGIILCKHANAAIWYVYPESYTGGNNSGTSPENAFQGFISINGDAIQPGDTLILLANKGNFTNEVMIIAYKSGTAGNPILITNNNTGIPIIDSGYVLLQNASYFIFDNIRIQQSPYSAINMQDSVSNIVIRNCILTTSGQGIGIKSLTGDNNLIENCIITNNEYHGIGIDSNACSPGNETIIRNCIISEKIVYNKLCLRVDRVILKLT</sequence>
<feature type="domain" description="Right handed beta helix" evidence="1">
    <location>
        <begin position="103"/>
        <end position="206"/>
    </location>
</feature>
<dbReference type="SMART" id="SM00710">
    <property type="entry name" value="PbH1"/>
    <property type="match status" value="3"/>
</dbReference>
<accession>A0A660SKE4</accession>
<reference evidence="2 3" key="1">
    <citation type="submission" date="2018-06" db="EMBL/GenBank/DDBJ databases">
        <title>Extensive metabolic versatility and redundancy in microbially diverse, dynamic hydrothermal sediments.</title>
        <authorList>
            <person name="Dombrowski N."/>
            <person name="Teske A."/>
            <person name="Baker B.J."/>
        </authorList>
    </citation>
    <scope>NUCLEOTIDE SEQUENCE [LARGE SCALE GENOMIC DNA]</scope>
    <source>
        <strain evidence="2">B10_G13</strain>
    </source>
</reference>
<evidence type="ECO:0000313" key="2">
    <source>
        <dbReference type="EMBL" id="RKX70992.1"/>
    </source>
</evidence>